<reference evidence="2 3" key="1">
    <citation type="submission" date="2022-01" db="EMBL/GenBank/DDBJ databases">
        <title>A chromosomal length assembly of Cordylochernes scorpioides.</title>
        <authorList>
            <person name="Zeh D."/>
            <person name="Zeh J."/>
        </authorList>
    </citation>
    <scope>NUCLEOTIDE SEQUENCE [LARGE SCALE GENOMIC DNA]</scope>
    <source>
        <strain evidence="2">IN4F17</strain>
        <tissue evidence="2">Whole Body</tissue>
    </source>
</reference>
<name>A0ABY6LB81_9ARAC</name>
<feature type="domain" description="DUF5641" evidence="1">
    <location>
        <begin position="40"/>
        <end position="89"/>
    </location>
</feature>
<protein>
    <recommendedName>
        <fullName evidence="1">DUF5641 domain-containing protein</fullName>
    </recommendedName>
</protein>
<accession>A0ABY6LB81</accession>
<keyword evidence="3" id="KW-1185">Reference proteome</keyword>
<gene>
    <name evidence="2" type="ORF">LAZ67_15001254</name>
</gene>
<evidence type="ECO:0000313" key="2">
    <source>
        <dbReference type="EMBL" id="UYV77492.1"/>
    </source>
</evidence>
<sequence>MNGRPMTYVSDDPNDLERIFVPPGPEKQTHLQSKTPGWDVVLVGMDNKNFWPLAVIEEILFGRDGVNRLVKVKTAVGTFLRPIQKIYPLEISSTAASSRLLNDKEKTAKIQTRSGRTICKPNRLDDYLCFSVCLDKKQVGVCVEWWRSIIPDAAQTAQVSTVNTAAPACIKGAADINIRTRLGLLPTSRVFSSVLFRCIK</sequence>
<evidence type="ECO:0000313" key="3">
    <source>
        <dbReference type="Proteomes" id="UP001235939"/>
    </source>
</evidence>
<dbReference type="Pfam" id="PF18701">
    <property type="entry name" value="DUF5641"/>
    <property type="match status" value="1"/>
</dbReference>
<dbReference type="Proteomes" id="UP001235939">
    <property type="component" value="Chromosome 15"/>
</dbReference>
<organism evidence="2 3">
    <name type="scientific">Cordylochernes scorpioides</name>
    <dbReference type="NCBI Taxonomy" id="51811"/>
    <lineage>
        <taxon>Eukaryota</taxon>
        <taxon>Metazoa</taxon>
        <taxon>Ecdysozoa</taxon>
        <taxon>Arthropoda</taxon>
        <taxon>Chelicerata</taxon>
        <taxon>Arachnida</taxon>
        <taxon>Pseudoscorpiones</taxon>
        <taxon>Cheliferoidea</taxon>
        <taxon>Chernetidae</taxon>
        <taxon>Cordylochernes</taxon>
    </lineage>
</organism>
<dbReference type="EMBL" id="CP092877">
    <property type="protein sequence ID" value="UYV77492.1"/>
    <property type="molecule type" value="Genomic_DNA"/>
</dbReference>
<dbReference type="InterPro" id="IPR040676">
    <property type="entry name" value="DUF5641"/>
</dbReference>
<proteinExistence type="predicted"/>
<evidence type="ECO:0000259" key="1">
    <source>
        <dbReference type="Pfam" id="PF18701"/>
    </source>
</evidence>